<sequence length="99" mass="10509">MIELSELIRELRTELGAAVAAAPAEGLRFELGPVEIEVSVAVDKRGGGSGKVKFWVVELGADTAIAQNSLQRVTVTLVPQIAGSDDAAYVSGERESRER</sequence>
<reference evidence="2 3" key="1">
    <citation type="journal article" date="2019" name="Int. J. Syst. Evol. Microbiol.">
        <title>The Global Catalogue of Microorganisms (GCM) 10K type strain sequencing project: providing services to taxonomists for standard genome sequencing and annotation.</title>
        <authorList>
            <consortium name="The Broad Institute Genomics Platform"/>
            <consortium name="The Broad Institute Genome Sequencing Center for Infectious Disease"/>
            <person name="Wu L."/>
            <person name="Ma J."/>
        </authorList>
    </citation>
    <scope>NUCLEOTIDE SEQUENCE [LARGE SCALE GENOMIC DNA]</scope>
    <source>
        <strain evidence="2 3">JCM 3325</strain>
    </source>
</reference>
<dbReference type="EMBL" id="BAAARW010000020">
    <property type="protein sequence ID" value="GAA2430923.1"/>
    <property type="molecule type" value="Genomic_DNA"/>
</dbReference>
<name>A0ABN3JHW9_9ACTN</name>
<gene>
    <name evidence="2" type="ORF">GCM10010191_50720</name>
</gene>
<accession>A0ABN3JHW9</accession>
<evidence type="ECO:0000259" key="1">
    <source>
        <dbReference type="Pfam" id="PF19631"/>
    </source>
</evidence>
<protein>
    <recommendedName>
        <fullName evidence="1">Trypsin-co-occurring domain-containing protein</fullName>
    </recommendedName>
</protein>
<dbReference type="Pfam" id="PF19631">
    <property type="entry name" value="Trypco2"/>
    <property type="match status" value="1"/>
</dbReference>
<dbReference type="InterPro" id="IPR045608">
    <property type="entry name" value="Trypco2"/>
</dbReference>
<dbReference type="RefSeq" id="WP_344592141.1">
    <property type="nucleotide sequence ID" value="NZ_BAAARW010000020.1"/>
</dbReference>
<organism evidence="2 3">
    <name type="scientific">Actinomadura vinacea</name>
    <dbReference type="NCBI Taxonomy" id="115336"/>
    <lineage>
        <taxon>Bacteria</taxon>
        <taxon>Bacillati</taxon>
        <taxon>Actinomycetota</taxon>
        <taxon>Actinomycetes</taxon>
        <taxon>Streptosporangiales</taxon>
        <taxon>Thermomonosporaceae</taxon>
        <taxon>Actinomadura</taxon>
    </lineage>
</organism>
<dbReference type="Proteomes" id="UP001501231">
    <property type="component" value="Unassembled WGS sequence"/>
</dbReference>
<proteinExistence type="predicted"/>
<evidence type="ECO:0000313" key="2">
    <source>
        <dbReference type="EMBL" id="GAA2430923.1"/>
    </source>
</evidence>
<keyword evidence="3" id="KW-1185">Reference proteome</keyword>
<feature type="domain" description="Trypsin-co-occurring" evidence="1">
    <location>
        <begin position="2"/>
        <end position="79"/>
    </location>
</feature>
<evidence type="ECO:0000313" key="3">
    <source>
        <dbReference type="Proteomes" id="UP001501231"/>
    </source>
</evidence>
<comment type="caution">
    <text evidence="2">The sequence shown here is derived from an EMBL/GenBank/DDBJ whole genome shotgun (WGS) entry which is preliminary data.</text>
</comment>